<keyword evidence="2" id="KW-1185">Reference proteome</keyword>
<name>A0ACC2F295_DALPE</name>
<gene>
    <name evidence="1" type="ORF">DPEC_G00352620</name>
</gene>
<sequence>MAKLLVNCYCTVQLIWLTIWLSECELISSSLDDDLLSPYSYGHGPSHSHRHIRDCQSVVHANVTHETSPSSHRTSGPVAKSNVFISAVPGTSRWVLGHLTVVNDPLRTLSVLEPGGQGGCRMDKREKVEETAKAGECLYAQNGGYFATKTGECLGNIVSDGEMVKNSGGVQNAQFGIRKDGTLVFGYLSQEDVLEKANPFVQLVSGVVWLLRNSTIYINESVEAECDSTQETGTLREFVDVVSARTAVGHDQMGNLILFHIDGQTGQRGMTLWEVANFLKDQGVVNAINLDGGGSSTYVVNGSLASYPSDHCAKDPMWRCPRLVSTILCVHQPLCQPKNCSGHGICQDGICQCQKGWSGTGCDVAFCHQASCGSHGVCSQGGCVCDAGWRGENCSQVCALGFYGDSCNRTCTCGNNGVCDPVHGRCTCPSGFHGESCEQECPLGFYGLDCGRECHCQDMCPCDPVTGSCHGQFQGDRNATVHRVGHCLASQMLATWKEEEVHKPRPYLTEQSWIILTGLLTSLLLVSMCGHLLTVCRGCRRHQPGREDYSYVPLGNINRGTGASKAQGASSITRGAFELDESDSQDELYPGPR</sequence>
<comment type="caution">
    <text evidence="1">The sequence shown here is derived from an EMBL/GenBank/DDBJ whole genome shotgun (WGS) entry which is preliminary data.</text>
</comment>
<organism evidence="1 2">
    <name type="scientific">Dallia pectoralis</name>
    <name type="common">Alaska blackfish</name>
    <dbReference type="NCBI Taxonomy" id="75939"/>
    <lineage>
        <taxon>Eukaryota</taxon>
        <taxon>Metazoa</taxon>
        <taxon>Chordata</taxon>
        <taxon>Craniata</taxon>
        <taxon>Vertebrata</taxon>
        <taxon>Euteleostomi</taxon>
        <taxon>Actinopterygii</taxon>
        <taxon>Neopterygii</taxon>
        <taxon>Teleostei</taxon>
        <taxon>Protacanthopterygii</taxon>
        <taxon>Esociformes</taxon>
        <taxon>Umbridae</taxon>
        <taxon>Dallia</taxon>
    </lineage>
</organism>
<accession>A0ACC2F295</accession>
<reference evidence="1" key="1">
    <citation type="submission" date="2021-05" db="EMBL/GenBank/DDBJ databases">
        <authorList>
            <person name="Pan Q."/>
            <person name="Jouanno E."/>
            <person name="Zahm M."/>
            <person name="Klopp C."/>
            <person name="Cabau C."/>
            <person name="Louis A."/>
            <person name="Berthelot C."/>
            <person name="Parey E."/>
            <person name="Roest Crollius H."/>
            <person name="Montfort J."/>
            <person name="Robinson-Rechavi M."/>
            <person name="Bouchez O."/>
            <person name="Lampietro C."/>
            <person name="Lopez Roques C."/>
            <person name="Donnadieu C."/>
            <person name="Postlethwait J."/>
            <person name="Bobe J."/>
            <person name="Dillon D."/>
            <person name="Chandos A."/>
            <person name="von Hippel F."/>
            <person name="Guiguen Y."/>
        </authorList>
    </citation>
    <scope>NUCLEOTIDE SEQUENCE</scope>
    <source>
        <strain evidence="1">YG-Jan2019</strain>
    </source>
</reference>
<dbReference type="Proteomes" id="UP001157502">
    <property type="component" value="Chromosome 36"/>
</dbReference>
<protein>
    <submittedName>
        <fullName evidence="1">Uncharacterized protein</fullName>
    </submittedName>
</protein>
<proteinExistence type="predicted"/>
<evidence type="ECO:0000313" key="2">
    <source>
        <dbReference type="Proteomes" id="UP001157502"/>
    </source>
</evidence>
<evidence type="ECO:0000313" key="1">
    <source>
        <dbReference type="EMBL" id="KAJ7985495.1"/>
    </source>
</evidence>
<dbReference type="EMBL" id="CM055763">
    <property type="protein sequence ID" value="KAJ7985495.1"/>
    <property type="molecule type" value="Genomic_DNA"/>
</dbReference>